<dbReference type="SUPFAM" id="SSF46785">
    <property type="entry name" value="Winged helix' DNA-binding domain"/>
    <property type="match status" value="1"/>
</dbReference>
<dbReference type="GO" id="GO:0043531">
    <property type="term" value="F:ADP binding"/>
    <property type="evidence" value="ECO:0007669"/>
    <property type="project" value="InterPro"/>
</dbReference>
<dbReference type="GO" id="GO:0006952">
    <property type="term" value="P:defense response"/>
    <property type="evidence" value="ECO:0007669"/>
    <property type="project" value="InterPro"/>
</dbReference>
<dbReference type="InterPro" id="IPR036390">
    <property type="entry name" value="WH_DNA-bd_sf"/>
</dbReference>
<dbReference type="PRINTS" id="PR00364">
    <property type="entry name" value="DISEASERSIST"/>
</dbReference>
<dbReference type="EMBL" id="SZYD01000007">
    <property type="protein sequence ID" value="KAD5802508.1"/>
    <property type="molecule type" value="Genomic_DNA"/>
</dbReference>
<dbReference type="Proteomes" id="UP000326396">
    <property type="component" value="Linkage Group LG15"/>
</dbReference>
<dbReference type="Gene3D" id="3.40.50.300">
    <property type="entry name" value="P-loop containing nucleotide triphosphate hydrolases"/>
    <property type="match status" value="1"/>
</dbReference>
<keyword evidence="1" id="KW-0433">Leucine-rich repeat</keyword>
<dbReference type="PANTHER" id="PTHR11017">
    <property type="entry name" value="LEUCINE-RICH REPEAT-CONTAINING PROTEIN"/>
    <property type="match status" value="1"/>
</dbReference>
<dbReference type="PANTHER" id="PTHR11017:SF313">
    <property type="entry name" value="TIR DOMAIN, P-LOOP CONTAINING NUCLEOSIDE TRIPHOSPHATE HYDROLASE"/>
    <property type="match status" value="1"/>
</dbReference>
<evidence type="ECO:0000256" key="1">
    <source>
        <dbReference type="ARBA" id="ARBA00022614"/>
    </source>
</evidence>
<reference evidence="4 5" key="1">
    <citation type="submission" date="2019-05" db="EMBL/GenBank/DDBJ databases">
        <title>Mikania micrantha, genome provides insights into the molecular mechanism of rapid growth.</title>
        <authorList>
            <person name="Liu B."/>
        </authorList>
    </citation>
    <scope>NUCLEOTIDE SEQUENCE [LARGE SCALE GENOMIC DNA]</scope>
    <source>
        <strain evidence="4">NLD-2019</strain>
        <tissue evidence="4">Leaf</tissue>
    </source>
</reference>
<dbReference type="OrthoDB" id="1357022at2759"/>
<dbReference type="InterPro" id="IPR032675">
    <property type="entry name" value="LRR_dom_sf"/>
</dbReference>
<dbReference type="InterPro" id="IPR027417">
    <property type="entry name" value="P-loop_NTPase"/>
</dbReference>
<evidence type="ECO:0000313" key="4">
    <source>
        <dbReference type="EMBL" id="KAD5802508.1"/>
    </source>
</evidence>
<dbReference type="SUPFAM" id="SSF52540">
    <property type="entry name" value="P-loop containing nucleoside triphosphate hydrolases"/>
    <property type="match status" value="1"/>
</dbReference>
<comment type="caution">
    <text evidence="4">The sequence shown here is derived from an EMBL/GenBank/DDBJ whole genome shotgun (WGS) entry which is preliminary data.</text>
</comment>
<dbReference type="AlphaFoldDB" id="A0A5N6P113"/>
<dbReference type="Pfam" id="PF23282">
    <property type="entry name" value="WHD_ROQ1"/>
    <property type="match status" value="1"/>
</dbReference>
<dbReference type="Gene3D" id="1.10.8.430">
    <property type="entry name" value="Helical domain of apoptotic protease-activating factors"/>
    <property type="match status" value="1"/>
</dbReference>
<evidence type="ECO:0000256" key="2">
    <source>
        <dbReference type="ARBA" id="ARBA00022737"/>
    </source>
</evidence>
<evidence type="ECO:0000313" key="5">
    <source>
        <dbReference type="Proteomes" id="UP000326396"/>
    </source>
</evidence>
<dbReference type="InterPro" id="IPR035897">
    <property type="entry name" value="Toll_tir_struct_dom_sf"/>
</dbReference>
<protein>
    <recommendedName>
        <fullName evidence="3">Disease resistance protein Roq1-like winged-helix domain-containing protein</fullName>
    </recommendedName>
</protein>
<dbReference type="InterPro" id="IPR058192">
    <property type="entry name" value="WHD_ROQ1-like"/>
</dbReference>
<keyword evidence="5" id="KW-1185">Reference proteome</keyword>
<keyword evidence="2" id="KW-0677">Repeat</keyword>
<proteinExistence type="predicted"/>
<feature type="domain" description="Disease resistance protein Roq1-like winged-helix" evidence="3">
    <location>
        <begin position="276"/>
        <end position="339"/>
    </location>
</feature>
<name>A0A5N6P113_9ASTR</name>
<dbReference type="Gene3D" id="3.80.10.10">
    <property type="entry name" value="Ribonuclease Inhibitor"/>
    <property type="match status" value="1"/>
</dbReference>
<organism evidence="4 5">
    <name type="scientific">Mikania micrantha</name>
    <name type="common">bitter vine</name>
    <dbReference type="NCBI Taxonomy" id="192012"/>
    <lineage>
        <taxon>Eukaryota</taxon>
        <taxon>Viridiplantae</taxon>
        <taxon>Streptophyta</taxon>
        <taxon>Embryophyta</taxon>
        <taxon>Tracheophyta</taxon>
        <taxon>Spermatophyta</taxon>
        <taxon>Magnoliopsida</taxon>
        <taxon>eudicotyledons</taxon>
        <taxon>Gunneridae</taxon>
        <taxon>Pentapetalae</taxon>
        <taxon>asterids</taxon>
        <taxon>campanulids</taxon>
        <taxon>Asterales</taxon>
        <taxon>Asteraceae</taxon>
        <taxon>Asteroideae</taxon>
        <taxon>Heliantheae alliance</taxon>
        <taxon>Eupatorieae</taxon>
        <taxon>Mikania</taxon>
    </lineage>
</organism>
<evidence type="ECO:0000259" key="3">
    <source>
        <dbReference type="Pfam" id="PF23282"/>
    </source>
</evidence>
<dbReference type="SUPFAM" id="SSF52058">
    <property type="entry name" value="L domain-like"/>
    <property type="match status" value="1"/>
</dbReference>
<sequence>MEKHKQRMEEETNEEKRNELALKIELWKKSLNQVADLKGKDAKGRKESELIEEVVIDIQRRLRNAMPHLIGVDDEIKLISSGLKIESHHSAEIITVSGASGIGKTSLAKYVFQLHSSQFHKVSFIEGINERCDEKCDGLLDLQKQLLEDISNKILLHATDALEYTSKIENVLASKKIKVKPKHKKVILNGLNESESLELLCIHAFKNHKPKEGYKEVSVKLIKYCEGNPLALKILGRSLQRKDIRDWEACIKMLEKEPRSRINKALKISFDAFLFEDDKELFKHIACFFVGNDRDVTEIILNACDIETRSGIKILIDRGLVSVTGDNRLMMRQSVQEMDKGSLLGLALDTRMLDKKKSCGSFELNTESFNQMDNLMLLQLNYLRLNGPFENLPEELRWLCMHGSPLESIHLDLPMENLVVLDMSYSKMEFFNPQPPAKSQKHLVGSCSKDKPLLGSLKILDLSFCDHLLSLGGFLELPALERLIVRGCKSLFELSESVGHCVELVLIDLSYCHMLRMLPKSIGKLKKVKTLLDGCYVDESQIKTGNMNSSDSLLTLPQKAVYEFVPQNLQHSSSS</sequence>
<dbReference type="InterPro" id="IPR042197">
    <property type="entry name" value="Apaf_helical"/>
</dbReference>
<dbReference type="Gene3D" id="3.40.50.10140">
    <property type="entry name" value="Toll/interleukin-1 receptor homology (TIR) domain"/>
    <property type="match status" value="1"/>
</dbReference>
<gene>
    <name evidence="4" type="ORF">E3N88_13868</name>
</gene>
<accession>A0A5N6P113</accession>
<dbReference type="InterPro" id="IPR044974">
    <property type="entry name" value="Disease_R_plants"/>
</dbReference>